<dbReference type="RefSeq" id="WP_116611414.1">
    <property type="nucleotide sequence ID" value="NZ_QEOB01000007.1"/>
</dbReference>
<dbReference type="InterPro" id="IPR050400">
    <property type="entry name" value="Bact_Cytoskel_RodZ"/>
</dbReference>
<evidence type="ECO:0000256" key="1">
    <source>
        <dbReference type="SAM" id="MobiDB-lite"/>
    </source>
</evidence>
<evidence type="ECO:0000313" key="5">
    <source>
        <dbReference type="Proteomes" id="UP000245712"/>
    </source>
</evidence>
<keyword evidence="2" id="KW-1133">Transmembrane helix</keyword>
<dbReference type="PANTHER" id="PTHR34475:SF1">
    <property type="entry name" value="CYTOSKELETON PROTEIN RODZ"/>
    <property type="match status" value="1"/>
</dbReference>
<accession>A0ABX5KMW4</accession>
<sequence>MSEPQHPFGTDGTDSNAGRSAPSPVQAVPDTLAAAGARLAQLREAKGWAVEDVSARLKVAVSKLRELEAGDISHLPDTTFALGVVRAYAKLLGTDSAPFTQVLRRERGIAQPDLSMPASAGSDLPRGRVSLSLGGGGARAPRRRASWLWGVGIIVIAVLALSMWHTNSGESSAWFSRLKAMANGASVQTGASSPTVTQGEATGAGGASAAQESEQQAAPAAGDTNDAANANSAGENGSAAPAQQAAASAPQVTAQPAPQPVQQAARPAAASAPAPGAAAANAASAAIAAKAQAASAPAAQNAAADSGADTSTFAIRVTQDTWVSVRQKDGKEVFSGMIHGSDAREITGTEPLKITVGNRAGIESMTIDGQPVDASKYASARGNVARFVLP</sequence>
<organism evidence="4 5">
    <name type="scientific">Paraburkholderia unamae</name>
    <dbReference type="NCBI Taxonomy" id="219649"/>
    <lineage>
        <taxon>Bacteria</taxon>
        <taxon>Pseudomonadati</taxon>
        <taxon>Pseudomonadota</taxon>
        <taxon>Betaproteobacteria</taxon>
        <taxon>Burkholderiales</taxon>
        <taxon>Burkholderiaceae</taxon>
        <taxon>Paraburkholderia</taxon>
    </lineage>
</organism>
<keyword evidence="2" id="KW-0472">Membrane</keyword>
<dbReference type="PANTHER" id="PTHR34475">
    <property type="match status" value="1"/>
</dbReference>
<dbReference type="Gene3D" id="1.10.260.40">
    <property type="entry name" value="lambda repressor-like DNA-binding domains"/>
    <property type="match status" value="1"/>
</dbReference>
<name>A0ABX5KMW4_9BURK</name>
<dbReference type="SUPFAM" id="SSF47413">
    <property type="entry name" value="lambda repressor-like DNA-binding domains"/>
    <property type="match status" value="1"/>
</dbReference>
<dbReference type="EMBL" id="QEOB01000007">
    <property type="protein sequence ID" value="PVX83400.1"/>
    <property type="molecule type" value="Genomic_DNA"/>
</dbReference>
<reference evidence="4 5" key="1">
    <citation type="submission" date="2018-05" db="EMBL/GenBank/DDBJ databases">
        <title>Genomic Encyclopedia of Type Strains, Phase IV (KMG-V): Genome sequencing to study the core and pangenomes of soil and plant-associated prokaryotes.</title>
        <authorList>
            <person name="Whitman W."/>
        </authorList>
    </citation>
    <scope>NUCLEOTIDE SEQUENCE [LARGE SCALE GENOMIC DNA]</scope>
    <source>
        <strain evidence="4 5">SCZa-39</strain>
    </source>
</reference>
<dbReference type="CDD" id="cd00093">
    <property type="entry name" value="HTH_XRE"/>
    <property type="match status" value="1"/>
</dbReference>
<dbReference type="Proteomes" id="UP000245712">
    <property type="component" value="Unassembled WGS sequence"/>
</dbReference>
<evidence type="ECO:0000259" key="3">
    <source>
        <dbReference type="SMART" id="SM00530"/>
    </source>
</evidence>
<dbReference type="Pfam" id="PF13413">
    <property type="entry name" value="HTH_25"/>
    <property type="match status" value="1"/>
</dbReference>
<protein>
    <submittedName>
        <fullName evidence="4">Cytoskeleton protein RodZ</fullName>
    </submittedName>
</protein>
<dbReference type="InterPro" id="IPR025194">
    <property type="entry name" value="RodZ-like_C"/>
</dbReference>
<keyword evidence="5" id="KW-1185">Reference proteome</keyword>
<feature type="domain" description="HTH cro/C1-type" evidence="3">
    <location>
        <begin position="38"/>
        <end position="99"/>
    </location>
</feature>
<feature type="region of interest" description="Disordered" evidence="1">
    <location>
        <begin position="1"/>
        <end position="25"/>
    </location>
</feature>
<feature type="region of interest" description="Disordered" evidence="1">
    <location>
        <begin position="188"/>
        <end position="269"/>
    </location>
</feature>
<evidence type="ECO:0000256" key="2">
    <source>
        <dbReference type="SAM" id="Phobius"/>
    </source>
</evidence>
<dbReference type="SMART" id="SM00530">
    <property type="entry name" value="HTH_XRE"/>
    <property type="match status" value="1"/>
</dbReference>
<comment type="caution">
    <text evidence="4">The sequence shown here is derived from an EMBL/GenBank/DDBJ whole genome shotgun (WGS) entry which is preliminary data.</text>
</comment>
<evidence type="ECO:0000313" key="4">
    <source>
        <dbReference type="EMBL" id="PVX83400.1"/>
    </source>
</evidence>
<feature type="compositionally biased region" description="Low complexity" evidence="1">
    <location>
        <begin position="197"/>
        <end position="269"/>
    </location>
</feature>
<dbReference type="InterPro" id="IPR001387">
    <property type="entry name" value="Cro/C1-type_HTH"/>
</dbReference>
<dbReference type="Pfam" id="PF13464">
    <property type="entry name" value="RodZ_C"/>
    <property type="match status" value="1"/>
</dbReference>
<proteinExistence type="predicted"/>
<feature type="transmembrane region" description="Helical" evidence="2">
    <location>
        <begin position="147"/>
        <end position="165"/>
    </location>
</feature>
<keyword evidence="2" id="KW-0812">Transmembrane</keyword>
<dbReference type="InterPro" id="IPR010982">
    <property type="entry name" value="Lambda_DNA-bd_dom_sf"/>
</dbReference>
<gene>
    <name evidence="4" type="ORF">C7402_107314</name>
</gene>